<feature type="transmembrane region" description="Helical" evidence="6">
    <location>
        <begin position="239"/>
        <end position="259"/>
    </location>
</feature>
<organism evidence="7 8">
    <name type="scientific">Rhodocytophaga rosea</name>
    <dbReference type="NCBI Taxonomy" id="2704465"/>
    <lineage>
        <taxon>Bacteria</taxon>
        <taxon>Pseudomonadati</taxon>
        <taxon>Bacteroidota</taxon>
        <taxon>Cytophagia</taxon>
        <taxon>Cytophagales</taxon>
        <taxon>Rhodocytophagaceae</taxon>
        <taxon>Rhodocytophaga</taxon>
    </lineage>
</organism>
<dbReference type="PIRSF" id="PIRSF035875">
    <property type="entry name" value="RNase_BN"/>
    <property type="match status" value="1"/>
</dbReference>
<dbReference type="Pfam" id="PF03631">
    <property type="entry name" value="Virul_fac_BrkB"/>
    <property type="match status" value="1"/>
</dbReference>
<feature type="transmembrane region" description="Helical" evidence="6">
    <location>
        <begin position="57"/>
        <end position="79"/>
    </location>
</feature>
<evidence type="ECO:0000313" key="8">
    <source>
        <dbReference type="Proteomes" id="UP000480178"/>
    </source>
</evidence>
<evidence type="ECO:0000256" key="2">
    <source>
        <dbReference type="ARBA" id="ARBA00022475"/>
    </source>
</evidence>
<keyword evidence="2" id="KW-1003">Cell membrane</keyword>
<keyword evidence="8" id="KW-1185">Reference proteome</keyword>
<evidence type="ECO:0000256" key="5">
    <source>
        <dbReference type="ARBA" id="ARBA00023136"/>
    </source>
</evidence>
<dbReference type="RefSeq" id="WP_162447400.1">
    <property type="nucleotide sequence ID" value="NZ_CP048222.1"/>
</dbReference>
<dbReference type="GO" id="GO:0005886">
    <property type="term" value="C:plasma membrane"/>
    <property type="evidence" value="ECO:0007669"/>
    <property type="project" value="UniProtKB-SubCell"/>
</dbReference>
<dbReference type="NCBIfam" id="TIGR00765">
    <property type="entry name" value="yihY_not_rbn"/>
    <property type="match status" value="1"/>
</dbReference>
<evidence type="ECO:0000256" key="4">
    <source>
        <dbReference type="ARBA" id="ARBA00022989"/>
    </source>
</evidence>
<dbReference type="AlphaFoldDB" id="A0A6C0GTG7"/>
<keyword evidence="5 6" id="KW-0472">Membrane</keyword>
<evidence type="ECO:0000256" key="3">
    <source>
        <dbReference type="ARBA" id="ARBA00022692"/>
    </source>
</evidence>
<dbReference type="Proteomes" id="UP000480178">
    <property type="component" value="Chromosome"/>
</dbReference>
<feature type="transmembrane region" description="Helical" evidence="6">
    <location>
        <begin position="271"/>
        <end position="293"/>
    </location>
</feature>
<evidence type="ECO:0000256" key="1">
    <source>
        <dbReference type="ARBA" id="ARBA00004651"/>
    </source>
</evidence>
<gene>
    <name evidence="7" type="ORF">GXP67_34780</name>
</gene>
<sequence length="320" mass="36495">MRQRIEKTIFQSAIYRKLKHRSDTTYLWNKKISLSSVLQILLRKIQKDELDSRANAVAFNLTLSVFPAIIFLFTLIPYIPIHDLDKQIMEFLGQVLPRGIYEEAAETILDIVSRPRANLLSLGFILTLYVATNGMIALMDAFNRSYRTGEGRGFLKKRLIAAALTFIIAIVLIIAIVILISGNIILNWLLEHKLLTDALTYYSISFLQYFVVFFVFFVAISCIYYLAPTITRRWQFFSIGSIIAAILCILVTHLFSFYINNFASYNRLYGSIGTLIGLMLWFYLLSLILILGFEINASIDEARQATIAESLDTTPGTLPR</sequence>
<name>A0A6C0GTG7_9BACT</name>
<feature type="transmembrane region" description="Helical" evidence="6">
    <location>
        <begin position="119"/>
        <end position="138"/>
    </location>
</feature>
<feature type="transmembrane region" description="Helical" evidence="6">
    <location>
        <begin position="159"/>
        <end position="186"/>
    </location>
</feature>
<feature type="transmembrane region" description="Helical" evidence="6">
    <location>
        <begin position="206"/>
        <end position="227"/>
    </location>
</feature>
<evidence type="ECO:0000256" key="6">
    <source>
        <dbReference type="SAM" id="Phobius"/>
    </source>
</evidence>
<protein>
    <submittedName>
        <fullName evidence="7">YihY/virulence factor BrkB family protein</fullName>
    </submittedName>
</protein>
<reference evidence="7 8" key="1">
    <citation type="submission" date="2020-01" db="EMBL/GenBank/DDBJ databases">
        <authorList>
            <person name="Kim M.K."/>
        </authorList>
    </citation>
    <scope>NUCLEOTIDE SEQUENCE [LARGE SCALE GENOMIC DNA]</scope>
    <source>
        <strain evidence="7 8">172606-1</strain>
    </source>
</reference>
<dbReference type="PANTHER" id="PTHR30213:SF0">
    <property type="entry name" value="UPF0761 MEMBRANE PROTEIN YIHY"/>
    <property type="match status" value="1"/>
</dbReference>
<proteinExistence type="predicted"/>
<evidence type="ECO:0000313" key="7">
    <source>
        <dbReference type="EMBL" id="QHT71461.1"/>
    </source>
</evidence>
<dbReference type="PANTHER" id="PTHR30213">
    <property type="entry name" value="INNER MEMBRANE PROTEIN YHJD"/>
    <property type="match status" value="1"/>
</dbReference>
<dbReference type="KEGG" id="rhoz:GXP67_34780"/>
<keyword evidence="4 6" id="KW-1133">Transmembrane helix</keyword>
<accession>A0A6C0GTG7</accession>
<dbReference type="InterPro" id="IPR017039">
    <property type="entry name" value="Virul_fac_BrkB"/>
</dbReference>
<keyword evidence="3 6" id="KW-0812">Transmembrane</keyword>
<dbReference type="EMBL" id="CP048222">
    <property type="protein sequence ID" value="QHT71461.1"/>
    <property type="molecule type" value="Genomic_DNA"/>
</dbReference>
<comment type="subcellular location">
    <subcellularLocation>
        <location evidence="1">Cell membrane</location>
        <topology evidence="1">Multi-pass membrane protein</topology>
    </subcellularLocation>
</comment>